<evidence type="ECO:0000256" key="1">
    <source>
        <dbReference type="SAM" id="MobiDB-lite"/>
    </source>
</evidence>
<evidence type="ECO:0000313" key="3">
    <source>
        <dbReference type="Proteomes" id="UP001165121"/>
    </source>
</evidence>
<comment type="caution">
    <text evidence="2">The sequence shown here is derived from an EMBL/GenBank/DDBJ whole genome shotgun (WGS) entry which is preliminary data.</text>
</comment>
<keyword evidence="3" id="KW-1185">Reference proteome</keyword>
<reference evidence="2" key="1">
    <citation type="submission" date="2023-04" db="EMBL/GenBank/DDBJ databases">
        <title>Phytophthora fragariaefolia NBRC 109709.</title>
        <authorList>
            <person name="Ichikawa N."/>
            <person name="Sato H."/>
            <person name="Tonouchi N."/>
        </authorList>
    </citation>
    <scope>NUCLEOTIDE SEQUENCE</scope>
    <source>
        <strain evidence="2">NBRC 109709</strain>
    </source>
</reference>
<feature type="compositionally biased region" description="Polar residues" evidence="1">
    <location>
        <begin position="145"/>
        <end position="161"/>
    </location>
</feature>
<feature type="region of interest" description="Disordered" evidence="1">
    <location>
        <begin position="212"/>
        <end position="239"/>
    </location>
</feature>
<feature type="region of interest" description="Disordered" evidence="1">
    <location>
        <begin position="141"/>
        <end position="173"/>
    </location>
</feature>
<gene>
    <name evidence="2" type="ORF">Pfra01_000092200</name>
</gene>
<evidence type="ECO:0000313" key="2">
    <source>
        <dbReference type="EMBL" id="GMF16736.1"/>
    </source>
</evidence>
<protein>
    <submittedName>
        <fullName evidence="2">Unnamed protein product</fullName>
    </submittedName>
</protein>
<dbReference type="AlphaFoldDB" id="A0A9W6WTD2"/>
<name>A0A9W6WTD2_9STRA</name>
<dbReference type="EMBL" id="BSXT01000075">
    <property type="protein sequence ID" value="GMF16736.1"/>
    <property type="molecule type" value="Genomic_DNA"/>
</dbReference>
<dbReference type="Proteomes" id="UP001165121">
    <property type="component" value="Unassembled WGS sequence"/>
</dbReference>
<organism evidence="2 3">
    <name type="scientific">Phytophthora fragariaefolia</name>
    <dbReference type="NCBI Taxonomy" id="1490495"/>
    <lineage>
        <taxon>Eukaryota</taxon>
        <taxon>Sar</taxon>
        <taxon>Stramenopiles</taxon>
        <taxon>Oomycota</taxon>
        <taxon>Peronosporomycetes</taxon>
        <taxon>Peronosporales</taxon>
        <taxon>Peronosporaceae</taxon>
        <taxon>Phytophthora</taxon>
    </lineage>
</organism>
<dbReference type="OrthoDB" id="10693392at2759"/>
<sequence>MSRTRRVEDGERLVAEVHVKDGVECENGVQIDGAKADDVDVDVQVGEVAEAEDGDEQVGATVATDAGESSIIKKDGGGLMTAVETSAAGEAVTGKDAKTAKLPLPGQMQEEMVVRNEWRARRYVATVRPAMAAMRYTVVRGKRGNASQSERAVDASDTTVTGGALSSGKVGDELVGETARNTAVIHGDTEVVQDSDTQATVPMADATVTNEVASRNGTHEASPGNGPVAVTEASSTDEE</sequence>
<accession>A0A9W6WTD2</accession>
<proteinExistence type="predicted"/>